<accession>A0A7Z0EPH6</accession>
<dbReference type="SUPFAM" id="SSF50998">
    <property type="entry name" value="Quinoprotein alcohol dehydrogenase-like"/>
    <property type="match status" value="1"/>
</dbReference>
<keyword evidence="3" id="KW-1185">Reference proteome</keyword>
<comment type="caution">
    <text evidence="2">The sequence shown here is derived from an EMBL/GenBank/DDBJ whole genome shotgun (WGS) entry which is preliminary data.</text>
</comment>
<protein>
    <submittedName>
        <fullName evidence="2">Outer membrane protein assembly factor BamB</fullName>
    </submittedName>
</protein>
<sequence>MSIVMHGIRRHFSLPGALLGLVPLAVEFQSSRSEALHMPAPPYLLYIPLAASVCLLMHWALGLRSSGRRLGLLWGAIVFSTATTAFSVSYLYGYVQAELNAGESYRLLSGIVALAGTSALQLVLACLVHLAHERTWPAPRKGAALVVGLVLIAGVGAAAEHTMRSLAQPVQQVFSGQEHPTPDIPGRLSGDVQALDLPWDRMNGLEPISSGLLLELDDGVLAVSPETAEEIWRYRHPGAVAQSFVSPDMSTVVVELTPRGSLEDPEQVTSRVTIDAGSGEVLHTVEDRQRVLESLSAIDASDEGVPFEGENVIPVTGEHPPLAVYGASSGAQLWTFDGTPECAPDTSRADNVVSSIAVTETQVFASMYCLDNGQPPDLLTSVVHAFDSASGELIWTHEIEDATQSTGGVLATSFDGSLLYRYENVSRDYFTLDSSTGQEVGSGHWEGPGPEDNVWDSVLGEGILLNEGQTFSLTDASGETEHILEIPLRDEDGGRSWPMSATEEALYVVDWKPGAKAPATLTAYPWDGSEPSIVENVFGRDLNSKEHAGVHVTPGGVIVYAWDDTSYTALVTVT</sequence>
<keyword evidence="1" id="KW-1133">Transmembrane helix</keyword>
<feature type="transmembrane region" description="Helical" evidence="1">
    <location>
        <begin position="43"/>
        <end position="61"/>
    </location>
</feature>
<name>A0A7Z0EPH6_9ACTN</name>
<reference evidence="2 3" key="1">
    <citation type="submission" date="2020-07" db="EMBL/GenBank/DDBJ databases">
        <title>Sequencing the genomes of 1000 actinobacteria strains.</title>
        <authorList>
            <person name="Klenk H.-P."/>
        </authorList>
    </citation>
    <scope>NUCLEOTIDE SEQUENCE [LARGE SCALE GENOMIC DNA]</scope>
    <source>
        <strain evidence="2 3">DSM 44442</strain>
    </source>
</reference>
<dbReference type="RefSeq" id="WP_179824793.1">
    <property type="nucleotide sequence ID" value="NZ_JACCFS010000001.1"/>
</dbReference>
<keyword evidence="1" id="KW-0472">Membrane</keyword>
<dbReference type="Proteomes" id="UP000572051">
    <property type="component" value="Unassembled WGS sequence"/>
</dbReference>
<dbReference type="InterPro" id="IPR011047">
    <property type="entry name" value="Quinoprotein_ADH-like_sf"/>
</dbReference>
<organism evidence="2 3">
    <name type="scientific">Nocardiopsis aegyptia</name>
    <dbReference type="NCBI Taxonomy" id="220378"/>
    <lineage>
        <taxon>Bacteria</taxon>
        <taxon>Bacillati</taxon>
        <taxon>Actinomycetota</taxon>
        <taxon>Actinomycetes</taxon>
        <taxon>Streptosporangiales</taxon>
        <taxon>Nocardiopsidaceae</taxon>
        <taxon>Nocardiopsis</taxon>
    </lineage>
</organism>
<dbReference type="Gene3D" id="2.130.10.10">
    <property type="entry name" value="YVTN repeat-like/Quinoprotein amine dehydrogenase"/>
    <property type="match status" value="1"/>
</dbReference>
<feature type="transmembrane region" description="Helical" evidence="1">
    <location>
        <begin position="107"/>
        <end position="130"/>
    </location>
</feature>
<keyword evidence="1" id="KW-0812">Transmembrane</keyword>
<proteinExistence type="predicted"/>
<evidence type="ECO:0000313" key="2">
    <source>
        <dbReference type="EMBL" id="NYJ35562.1"/>
    </source>
</evidence>
<feature type="transmembrane region" description="Helical" evidence="1">
    <location>
        <begin position="73"/>
        <end position="95"/>
    </location>
</feature>
<feature type="transmembrane region" description="Helical" evidence="1">
    <location>
        <begin position="142"/>
        <end position="159"/>
    </location>
</feature>
<gene>
    <name evidence="2" type="ORF">HNR10_003443</name>
</gene>
<dbReference type="AlphaFoldDB" id="A0A7Z0EPH6"/>
<dbReference type="EMBL" id="JACCFS010000001">
    <property type="protein sequence ID" value="NYJ35562.1"/>
    <property type="molecule type" value="Genomic_DNA"/>
</dbReference>
<evidence type="ECO:0000313" key="3">
    <source>
        <dbReference type="Proteomes" id="UP000572051"/>
    </source>
</evidence>
<dbReference type="InterPro" id="IPR015943">
    <property type="entry name" value="WD40/YVTN_repeat-like_dom_sf"/>
</dbReference>
<evidence type="ECO:0000256" key="1">
    <source>
        <dbReference type="SAM" id="Phobius"/>
    </source>
</evidence>